<keyword evidence="6" id="KW-0808">Transferase</keyword>
<dbReference type="NCBIfam" id="TIGR00254">
    <property type="entry name" value="GGDEF"/>
    <property type="match status" value="1"/>
</dbReference>
<dbReference type="CDD" id="cd01949">
    <property type="entry name" value="GGDEF"/>
    <property type="match status" value="1"/>
</dbReference>
<dbReference type="Gene3D" id="3.40.50.2300">
    <property type="match status" value="1"/>
</dbReference>
<comment type="catalytic activity">
    <reaction evidence="2">
        <text>2 GTP = 3',3'-c-di-GMP + 2 diphosphate</text>
        <dbReference type="Rhea" id="RHEA:24898"/>
        <dbReference type="ChEBI" id="CHEBI:33019"/>
        <dbReference type="ChEBI" id="CHEBI:37565"/>
        <dbReference type="ChEBI" id="CHEBI:58805"/>
        <dbReference type="EC" id="2.7.7.65"/>
    </reaction>
</comment>
<dbReference type="SMART" id="SM00267">
    <property type="entry name" value="GGDEF"/>
    <property type="match status" value="1"/>
</dbReference>
<dbReference type="SMART" id="SM00448">
    <property type="entry name" value="REC"/>
    <property type="match status" value="1"/>
</dbReference>
<protein>
    <recommendedName>
        <fullName evidence="1">diguanylate cyclase</fullName>
        <ecNumber evidence="1">2.7.7.65</ecNumber>
    </recommendedName>
</protein>
<evidence type="ECO:0000256" key="3">
    <source>
        <dbReference type="PROSITE-ProRule" id="PRU00169"/>
    </source>
</evidence>
<organism evidence="6 7">
    <name type="scientific">Massilia phyllostachyos</name>
    <dbReference type="NCBI Taxonomy" id="2898585"/>
    <lineage>
        <taxon>Bacteria</taxon>
        <taxon>Pseudomonadati</taxon>
        <taxon>Pseudomonadota</taxon>
        <taxon>Betaproteobacteria</taxon>
        <taxon>Burkholderiales</taxon>
        <taxon>Oxalobacteraceae</taxon>
        <taxon>Telluria group</taxon>
        <taxon>Massilia</taxon>
    </lineage>
</organism>
<dbReference type="InterPro" id="IPR043128">
    <property type="entry name" value="Rev_trsase/Diguanyl_cyclase"/>
</dbReference>
<feature type="domain" description="Response regulatory" evidence="4">
    <location>
        <begin position="16"/>
        <end position="131"/>
    </location>
</feature>
<dbReference type="GO" id="GO:0052621">
    <property type="term" value="F:diguanylate cyclase activity"/>
    <property type="evidence" value="ECO:0007669"/>
    <property type="project" value="UniProtKB-EC"/>
</dbReference>
<dbReference type="Pfam" id="PF00072">
    <property type="entry name" value="Response_reg"/>
    <property type="match status" value="1"/>
</dbReference>
<dbReference type="SUPFAM" id="SSF55073">
    <property type="entry name" value="Nucleotide cyclase"/>
    <property type="match status" value="1"/>
</dbReference>
<proteinExistence type="predicted"/>
<evidence type="ECO:0000259" key="4">
    <source>
        <dbReference type="PROSITE" id="PS50110"/>
    </source>
</evidence>
<dbReference type="InterPro" id="IPR000160">
    <property type="entry name" value="GGDEF_dom"/>
</dbReference>
<evidence type="ECO:0000313" key="7">
    <source>
        <dbReference type="Proteomes" id="UP001179361"/>
    </source>
</evidence>
<feature type="domain" description="GGDEF" evidence="5">
    <location>
        <begin position="174"/>
        <end position="311"/>
    </location>
</feature>
<dbReference type="RefSeq" id="WP_231060087.1">
    <property type="nucleotide sequence ID" value="NZ_JAJNOC010000009.1"/>
</dbReference>
<dbReference type="PROSITE" id="PS50887">
    <property type="entry name" value="GGDEF"/>
    <property type="match status" value="1"/>
</dbReference>
<sequence>MLNLDHKPSATSDRRTVLVIDDQPINLRTVYQTLSPDHEVLMATGGEEGIAACLRHRPDLVLLDLVMPGMGGIEVARRLKADPALEAIPLIFVTASTDSDEESDCWEAGAVDFVTKPFNPMTLRRRVQVHLALKRQADMLQRMAYIDGLTEIPNRRYFNERMAAETARARREGAPMVLMLADVDYFKRYNDRYGHQAGDACLQGVAAAFRRALQRPNDFVARYGGEEFALLAPGAGPAAAEALAAAVRREVHALALAHDASDAAPIVTVSIGVVCVDGVASFDVDELLRRADEQLYRAKEAGRDRACIEAP</sequence>
<reference evidence="6" key="1">
    <citation type="submission" date="2021-11" db="EMBL/GenBank/DDBJ databases">
        <title>The complete genome of Massilia sp sp. G4R7.</title>
        <authorList>
            <person name="Liu L."/>
            <person name="Yue J."/>
            <person name="Yuan J."/>
            <person name="Yang F."/>
            <person name="Li L."/>
        </authorList>
    </citation>
    <scope>NUCLEOTIDE SEQUENCE</scope>
    <source>
        <strain evidence="6">G4R7</strain>
    </source>
</reference>
<gene>
    <name evidence="6" type="ORF">LQ564_21145</name>
</gene>
<dbReference type="PROSITE" id="PS50110">
    <property type="entry name" value="RESPONSE_REGULATORY"/>
    <property type="match status" value="1"/>
</dbReference>
<name>A0ABS8QAN9_9BURK</name>
<evidence type="ECO:0000313" key="6">
    <source>
        <dbReference type="EMBL" id="MCD2518809.1"/>
    </source>
</evidence>
<dbReference type="Gene3D" id="3.30.70.270">
    <property type="match status" value="1"/>
</dbReference>
<dbReference type="InterPro" id="IPR029787">
    <property type="entry name" value="Nucleotide_cyclase"/>
</dbReference>
<feature type="modified residue" description="4-aspartylphosphate" evidence="3">
    <location>
        <position position="64"/>
    </location>
</feature>
<dbReference type="InterPro" id="IPR050469">
    <property type="entry name" value="Diguanylate_Cyclase"/>
</dbReference>
<dbReference type="EMBL" id="JAJNOC010000009">
    <property type="protein sequence ID" value="MCD2518809.1"/>
    <property type="molecule type" value="Genomic_DNA"/>
</dbReference>
<keyword evidence="6" id="KW-0548">Nucleotidyltransferase</keyword>
<dbReference type="SUPFAM" id="SSF52172">
    <property type="entry name" value="CheY-like"/>
    <property type="match status" value="1"/>
</dbReference>
<dbReference type="Proteomes" id="UP001179361">
    <property type="component" value="Unassembled WGS sequence"/>
</dbReference>
<dbReference type="EC" id="2.7.7.65" evidence="1"/>
<comment type="caution">
    <text evidence="6">The sequence shown here is derived from an EMBL/GenBank/DDBJ whole genome shotgun (WGS) entry which is preliminary data.</text>
</comment>
<dbReference type="InterPro" id="IPR011006">
    <property type="entry name" value="CheY-like_superfamily"/>
</dbReference>
<dbReference type="Pfam" id="PF00990">
    <property type="entry name" value="GGDEF"/>
    <property type="match status" value="1"/>
</dbReference>
<evidence type="ECO:0000256" key="1">
    <source>
        <dbReference type="ARBA" id="ARBA00012528"/>
    </source>
</evidence>
<evidence type="ECO:0000256" key="2">
    <source>
        <dbReference type="ARBA" id="ARBA00034247"/>
    </source>
</evidence>
<keyword evidence="7" id="KW-1185">Reference proteome</keyword>
<evidence type="ECO:0000259" key="5">
    <source>
        <dbReference type="PROSITE" id="PS50887"/>
    </source>
</evidence>
<accession>A0ABS8QAN9</accession>
<keyword evidence="3" id="KW-0597">Phosphoprotein</keyword>
<dbReference type="InterPro" id="IPR001789">
    <property type="entry name" value="Sig_transdc_resp-reg_receiver"/>
</dbReference>
<dbReference type="PANTHER" id="PTHR45138:SF9">
    <property type="entry name" value="DIGUANYLATE CYCLASE DGCM-RELATED"/>
    <property type="match status" value="1"/>
</dbReference>
<dbReference type="PANTHER" id="PTHR45138">
    <property type="entry name" value="REGULATORY COMPONENTS OF SENSORY TRANSDUCTION SYSTEM"/>
    <property type="match status" value="1"/>
</dbReference>